<name>A0A2K1PYG7_9GAMM</name>
<dbReference type="AlphaFoldDB" id="A0A2K1PYG7"/>
<dbReference type="InterPro" id="IPR027417">
    <property type="entry name" value="P-loop_NTPase"/>
</dbReference>
<sequence length="352" mass="38213">MGLNLTDLFPEDTKRSSAGRGREQFKYHNKAERPPAADVTQEGQPKRRLFTLTRYGEIVRKPTQWLIQGYLVQDTTAGLIAAPGSCKSFMAIDWACRVATGTPWNGRAVKQGAVFYLAGEGHAGLSKRVEGWEIANGVDMKFAPLFISSGMPFLCDSDNIEQTIETIEEAADAVFFQAGVEPALVVIDTVARAMNGANENATEDMGQFVNAMDEIRKRWACTVLSVHHTGLSEGGRARGSSAYAAALDSDFFLTSAGEVVHLKAGEKHKDWSTPRSITLTKVEVETSVIGEDGKQETTLVLHDAAGAVMASALQTQREKALELRARGLSHRIIADTVGASKTTVQRWLKDAA</sequence>
<reference evidence="2 3" key="1">
    <citation type="submission" date="2017-08" db="EMBL/GenBank/DDBJ databases">
        <title>Lysobacter sylvestris genome.</title>
        <authorList>
            <person name="Zhang D.-C."/>
            <person name="Albuquerque L."/>
            <person name="Franca L."/>
            <person name="Froufe H.J.C."/>
            <person name="Barroso C."/>
            <person name="Egas C."/>
            <person name="Da Costa M."/>
            <person name="Margesin R."/>
        </authorList>
    </citation>
    <scope>NUCLEOTIDE SEQUENCE [LARGE SCALE GENOMIC DNA]</scope>
    <source>
        <strain evidence="2 3">AM20-91</strain>
    </source>
</reference>
<dbReference type="Pfam" id="PF13481">
    <property type="entry name" value="AAA_25"/>
    <property type="match status" value="1"/>
</dbReference>
<dbReference type="Gene3D" id="3.40.50.300">
    <property type="entry name" value="P-loop containing nucleotide triphosphate hydrolases"/>
    <property type="match status" value="1"/>
</dbReference>
<dbReference type="EMBL" id="NPZB01000002">
    <property type="protein sequence ID" value="PNS07834.1"/>
    <property type="molecule type" value="Genomic_DNA"/>
</dbReference>
<dbReference type="Pfam" id="PF13384">
    <property type="entry name" value="HTH_23"/>
    <property type="match status" value="1"/>
</dbReference>
<organism evidence="2 3">
    <name type="scientific">Solilutibacter silvestris</name>
    <dbReference type="NCBI Taxonomy" id="1645665"/>
    <lineage>
        <taxon>Bacteria</taxon>
        <taxon>Pseudomonadati</taxon>
        <taxon>Pseudomonadota</taxon>
        <taxon>Gammaproteobacteria</taxon>
        <taxon>Lysobacterales</taxon>
        <taxon>Lysobacteraceae</taxon>
        <taxon>Solilutibacter</taxon>
    </lineage>
</organism>
<dbReference type="Proteomes" id="UP000236220">
    <property type="component" value="Unassembled WGS sequence"/>
</dbReference>
<evidence type="ECO:0000256" key="1">
    <source>
        <dbReference type="SAM" id="MobiDB-lite"/>
    </source>
</evidence>
<gene>
    <name evidence="2" type="ORF">Lysil_2010</name>
</gene>
<feature type="region of interest" description="Disordered" evidence="1">
    <location>
        <begin position="1"/>
        <end position="43"/>
    </location>
</feature>
<comment type="caution">
    <text evidence="2">The sequence shown here is derived from an EMBL/GenBank/DDBJ whole genome shotgun (WGS) entry which is preliminary data.</text>
</comment>
<evidence type="ECO:0000313" key="3">
    <source>
        <dbReference type="Proteomes" id="UP000236220"/>
    </source>
</evidence>
<proteinExistence type="predicted"/>
<accession>A0A2K1PYG7</accession>
<dbReference type="SUPFAM" id="SSF52540">
    <property type="entry name" value="P-loop containing nucleoside triphosphate hydrolases"/>
    <property type="match status" value="1"/>
</dbReference>
<feature type="compositionally biased region" description="Basic and acidic residues" evidence="1">
    <location>
        <begin position="11"/>
        <end position="35"/>
    </location>
</feature>
<evidence type="ECO:0000313" key="2">
    <source>
        <dbReference type="EMBL" id="PNS07834.1"/>
    </source>
</evidence>
<protein>
    <submittedName>
        <fullName evidence="2">AAA domain-containing protein</fullName>
    </submittedName>
</protein>
<keyword evidence="3" id="KW-1185">Reference proteome</keyword>